<name>A0ACC3BS15_PYRYE</name>
<evidence type="ECO:0000313" key="2">
    <source>
        <dbReference type="Proteomes" id="UP000798662"/>
    </source>
</evidence>
<dbReference type="Proteomes" id="UP000798662">
    <property type="component" value="Chromosome 1"/>
</dbReference>
<proteinExistence type="predicted"/>
<organism evidence="1 2">
    <name type="scientific">Pyropia yezoensis</name>
    <name type="common">Susabi-nori</name>
    <name type="synonym">Porphyra yezoensis</name>
    <dbReference type="NCBI Taxonomy" id="2788"/>
    <lineage>
        <taxon>Eukaryota</taxon>
        <taxon>Rhodophyta</taxon>
        <taxon>Bangiophyceae</taxon>
        <taxon>Bangiales</taxon>
        <taxon>Bangiaceae</taxon>
        <taxon>Pyropia</taxon>
    </lineage>
</organism>
<accession>A0ACC3BS15</accession>
<dbReference type="EMBL" id="CM020618">
    <property type="protein sequence ID" value="KAK1860501.1"/>
    <property type="molecule type" value="Genomic_DNA"/>
</dbReference>
<reference evidence="1" key="1">
    <citation type="submission" date="2019-11" db="EMBL/GenBank/DDBJ databases">
        <title>Nori genome reveals adaptations in red seaweeds to the harsh intertidal environment.</title>
        <authorList>
            <person name="Wang D."/>
            <person name="Mao Y."/>
        </authorList>
    </citation>
    <scope>NUCLEOTIDE SEQUENCE</scope>
    <source>
        <tissue evidence="1">Gametophyte</tissue>
    </source>
</reference>
<comment type="caution">
    <text evidence="1">The sequence shown here is derived from an EMBL/GenBank/DDBJ whole genome shotgun (WGS) entry which is preliminary data.</text>
</comment>
<sequence length="276" mass="28278">MLAPLYHATAIGVYTRLDAGRSVDGTPRCCLPGTKARPLVGHRGGPLHCCGGAGRGSDLCLALCAGRRVGPSHHAAASLAPSQVVPALEAARAAARNRRRPAGGRADHEALWSVVGDGRPDGAHDWEGAFAHVDLAVISPGPSNGSIACSTGVPFVVIAVLGQARYLKTSWWVLLVFWQVLLPTAITLLIIRTLTWAWEGEPPHVEPAEQEMVPVGAAAGEDEAGAGAGPSAAATSIGQEAHLGPAGTAAAGHPVAGTASMRAPLSRALRRRSSTL</sequence>
<keyword evidence="2" id="KW-1185">Reference proteome</keyword>
<evidence type="ECO:0000313" key="1">
    <source>
        <dbReference type="EMBL" id="KAK1860501.1"/>
    </source>
</evidence>
<protein>
    <submittedName>
        <fullName evidence="1">Uncharacterized protein</fullName>
    </submittedName>
</protein>
<gene>
    <name evidence="1" type="ORF">I4F81_003090</name>
</gene>